<organism evidence="5 6">
    <name type="scientific">Paracoccus denitrificans</name>
    <dbReference type="NCBI Taxonomy" id="266"/>
    <lineage>
        <taxon>Bacteria</taxon>
        <taxon>Pseudomonadati</taxon>
        <taxon>Pseudomonadota</taxon>
        <taxon>Alphaproteobacteria</taxon>
        <taxon>Rhodobacterales</taxon>
        <taxon>Paracoccaceae</taxon>
        <taxon>Paracoccus</taxon>
    </lineage>
</organism>
<dbReference type="Pfam" id="PF00583">
    <property type="entry name" value="Acetyltransf_1"/>
    <property type="match status" value="1"/>
</dbReference>
<dbReference type="EC" id="2.3.1.266" evidence="3"/>
<dbReference type="NCBIfam" id="TIGR01575">
    <property type="entry name" value="rimI"/>
    <property type="match status" value="1"/>
</dbReference>
<keyword evidence="2" id="KW-0012">Acyltransferase</keyword>
<gene>
    <name evidence="5" type="primary">rimI</name>
    <name evidence="5" type="ORF">DI616_06070</name>
</gene>
<feature type="domain" description="N-acetyltransferase" evidence="4">
    <location>
        <begin position="1"/>
        <end position="132"/>
    </location>
</feature>
<accession>A0A533I8S1</accession>
<evidence type="ECO:0000259" key="4">
    <source>
        <dbReference type="PROSITE" id="PS51186"/>
    </source>
</evidence>
<dbReference type="Gene3D" id="3.40.630.30">
    <property type="match status" value="1"/>
</dbReference>
<dbReference type="PANTHER" id="PTHR43877:SF2">
    <property type="entry name" value="AMINOALKYLPHOSPHONATE N-ACETYLTRANSFERASE-RELATED"/>
    <property type="match status" value="1"/>
</dbReference>
<dbReference type="InterPro" id="IPR006464">
    <property type="entry name" value="AcTrfase_RimI/Ard1"/>
</dbReference>
<evidence type="ECO:0000256" key="1">
    <source>
        <dbReference type="ARBA" id="ARBA00022679"/>
    </source>
</evidence>
<dbReference type="PROSITE" id="PS51186">
    <property type="entry name" value="GNAT"/>
    <property type="match status" value="1"/>
</dbReference>
<proteinExistence type="inferred from homology"/>
<protein>
    <recommendedName>
        <fullName evidence="3">[Ribosomal protein bS18]-alanine N-acetyltransferase</fullName>
        <ecNumber evidence="3">2.3.1.266</ecNumber>
    </recommendedName>
</protein>
<comment type="catalytic activity">
    <reaction evidence="3">
        <text>N-terminal L-alanyl-[ribosomal protein bS18] + acetyl-CoA = N-terminal N(alpha)-acetyl-L-alanyl-[ribosomal protein bS18] + CoA + H(+)</text>
        <dbReference type="Rhea" id="RHEA:43756"/>
        <dbReference type="Rhea" id="RHEA-COMP:10676"/>
        <dbReference type="Rhea" id="RHEA-COMP:10677"/>
        <dbReference type="ChEBI" id="CHEBI:15378"/>
        <dbReference type="ChEBI" id="CHEBI:57287"/>
        <dbReference type="ChEBI" id="CHEBI:57288"/>
        <dbReference type="ChEBI" id="CHEBI:64718"/>
        <dbReference type="ChEBI" id="CHEBI:83683"/>
        <dbReference type="EC" id="2.3.1.266"/>
    </reaction>
</comment>
<dbReference type="GO" id="GO:0005737">
    <property type="term" value="C:cytoplasm"/>
    <property type="evidence" value="ECO:0007669"/>
    <property type="project" value="UniProtKB-SubCell"/>
</dbReference>
<evidence type="ECO:0000313" key="5">
    <source>
        <dbReference type="EMBL" id="TKW67225.1"/>
    </source>
</evidence>
<dbReference type="InterPro" id="IPR050832">
    <property type="entry name" value="Bact_Acetyltransf"/>
</dbReference>
<keyword evidence="1 5" id="KW-0808">Transferase</keyword>
<comment type="subcellular location">
    <subcellularLocation>
        <location evidence="3">Cytoplasm</location>
    </subcellularLocation>
</comment>
<dbReference type="CDD" id="cd04301">
    <property type="entry name" value="NAT_SF"/>
    <property type="match status" value="1"/>
</dbReference>
<dbReference type="InterPro" id="IPR000182">
    <property type="entry name" value="GNAT_dom"/>
</dbReference>
<dbReference type="EMBL" id="VAFL01000004">
    <property type="protein sequence ID" value="TKW67225.1"/>
    <property type="molecule type" value="Genomic_DNA"/>
</dbReference>
<name>A0A533I8S1_PARDE</name>
<dbReference type="InterPro" id="IPR016181">
    <property type="entry name" value="Acyl_CoA_acyltransferase"/>
</dbReference>
<dbReference type="PANTHER" id="PTHR43877">
    <property type="entry name" value="AMINOALKYLPHOSPHONATE N-ACETYLTRANSFERASE-RELATED-RELATED"/>
    <property type="match status" value="1"/>
</dbReference>
<reference evidence="5 6" key="1">
    <citation type="journal article" date="2017" name="Nat. Commun.">
        <title>In situ click chemistry generation of cyclooxygenase-2 inhibitors.</title>
        <authorList>
            <person name="Bhardwaj A."/>
            <person name="Kaur J."/>
            <person name="Wuest M."/>
            <person name="Wuest F."/>
        </authorList>
    </citation>
    <scope>NUCLEOTIDE SEQUENCE [LARGE SCALE GENOMIC DNA]</scope>
    <source>
        <strain evidence="5">S2_012_000_R3_94</strain>
    </source>
</reference>
<comment type="caution">
    <text evidence="5">The sequence shown here is derived from an EMBL/GenBank/DDBJ whole genome shotgun (WGS) entry which is preliminary data.</text>
</comment>
<comment type="similarity">
    <text evidence="3">Belongs to the acetyltransferase family. RimI subfamily.</text>
</comment>
<evidence type="ECO:0000256" key="3">
    <source>
        <dbReference type="RuleBase" id="RU363094"/>
    </source>
</evidence>
<dbReference type="SUPFAM" id="SSF55729">
    <property type="entry name" value="Acyl-CoA N-acyltransferases (Nat)"/>
    <property type="match status" value="1"/>
</dbReference>
<dbReference type="Proteomes" id="UP000315344">
    <property type="component" value="Unassembled WGS sequence"/>
</dbReference>
<evidence type="ECO:0000256" key="2">
    <source>
        <dbReference type="ARBA" id="ARBA00023315"/>
    </source>
</evidence>
<keyword evidence="3" id="KW-0963">Cytoplasm</keyword>
<dbReference type="AlphaFoldDB" id="A0A533I8S1"/>
<evidence type="ECO:0000313" key="6">
    <source>
        <dbReference type="Proteomes" id="UP000315344"/>
    </source>
</evidence>
<comment type="function">
    <text evidence="3">Acetylates the N-terminal alanine of ribosomal protein bS18.</text>
</comment>
<dbReference type="GO" id="GO:0008999">
    <property type="term" value="F:protein-N-terminal-alanine acetyltransferase activity"/>
    <property type="evidence" value="ECO:0007669"/>
    <property type="project" value="UniProtKB-EC"/>
</dbReference>
<sequence length="132" mass="14446">MTPDDLARIHADSFVRARPWGASEFQSLLADPASFLITCDTGFILGRTMLDEAELLTLAVEPAARRLGTGRNLLTAFEDAARMRGAATAFLEVACDNQAALSLYARAGWQNAGRRRNYYGGDVDALVMRKHL</sequence>